<dbReference type="Pfam" id="PF01194">
    <property type="entry name" value="RNA_pol_N"/>
    <property type="match status" value="1"/>
</dbReference>
<dbReference type="GO" id="GO:0005736">
    <property type="term" value="C:RNA polymerase I complex"/>
    <property type="evidence" value="ECO:0007669"/>
    <property type="project" value="TreeGrafter"/>
</dbReference>
<dbReference type="Proteomes" id="UP000673691">
    <property type="component" value="Unassembled WGS sequence"/>
</dbReference>
<dbReference type="AlphaFoldDB" id="A0A8H7ZTS6"/>
<protein>
    <recommendedName>
        <fullName evidence="1">DNA-directed RNA polymerases I, II, and III subunit RPABC5</fullName>
    </recommendedName>
</protein>
<proteinExistence type="inferred from homology"/>
<dbReference type="PROSITE" id="PS01112">
    <property type="entry name" value="RNA_POL_N_8KD"/>
    <property type="match status" value="1"/>
</dbReference>
<organism evidence="8 9">
    <name type="scientific">Olpidium bornovanus</name>
    <dbReference type="NCBI Taxonomy" id="278681"/>
    <lineage>
        <taxon>Eukaryota</taxon>
        <taxon>Fungi</taxon>
        <taxon>Fungi incertae sedis</taxon>
        <taxon>Olpidiomycota</taxon>
        <taxon>Olpidiomycotina</taxon>
        <taxon>Olpidiomycetes</taxon>
        <taxon>Olpidiales</taxon>
        <taxon>Olpidiaceae</taxon>
        <taxon>Olpidium</taxon>
    </lineage>
</organism>
<dbReference type="GO" id="GO:0005666">
    <property type="term" value="C:RNA polymerase III complex"/>
    <property type="evidence" value="ECO:0007669"/>
    <property type="project" value="TreeGrafter"/>
</dbReference>
<evidence type="ECO:0000256" key="7">
    <source>
        <dbReference type="SAM" id="MobiDB-lite"/>
    </source>
</evidence>
<dbReference type="InterPro" id="IPR000268">
    <property type="entry name" value="RPABC5/Rpb10"/>
</dbReference>
<evidence type="ECO:0000256" key="5">
    <source>
        <dbReference type="ARBA" id="ARBA00023163"/>
    </source>
</evidence>
<evidence type="ECO:0000313" key="9">
    <source>
        <dbReference type="Proteomes" id="UP000673691"/>
    </source>
</evidence>
<evidence type="ECO:0000313" key="8">
    <source>
        <dbReference type="EMBL" id="KAG5459478.1"/>
    </source>
</evidence>
<evidence type="ECO:0000256" key="4">
    <source>
        <dbReference type="ARBA" id="ARBA00022833"/>
    </source>
</evidence>
<keyword evidence="4" id="KW-0862">Zinc</keyword>
<accession>A0A8H7ZTS6</accession>
<evidence type="ECO:0000256" key="6">
    <source>
        <dbReference type="ARBA" id="ARBA00025720"/>
    </source>
</evidence>
<dbReference type="OrthoDB" id="10258858at2759"/>
<keyword evidence="3" id="KW-0479">Metal-binding</keyword>
<dbReference type="PANTHER" id="PTHR23431">
    <property type="entry name" value="DNA-DIRECTED RNA POLYMERASES I, II, AND III SUBUNIT RPABC5 FAMILY MEMBER"/>
    <property type="match status" value="1"/>
</dbReference>
<comment type="similarity">
    <text evidence="6">Belongs to the archaeal Rpo10/eukaryotic RPB10 RNA polymerase subunit family.</text>
</comment>
<keyword evidence="5" id="KW-0804">Transcription</keyword>
<keyword evidence="9" id="KW-1185">Reference proteome</keyword>
<dbReference type="GO" id="GO:0003677">
    <property type="term" value="F:DNA binding"/>
    <property type="evidence" value="ECO:0007669"/>
    <property type="project" value="InterPro"/>
</dbReference>
<dbReference type="EMBL" id="JAEFCI010006785">
    <property type="protein sequence ID" value="KAG5459478.1"/>
    <property type="molecule type" value="Genomic_DNA"/>
</dbReference>
<dbReference type="GO" id="GO:0006366">
    <property type="term" value="P:transcription by RNA polymerase II"/>
    <property type="evidence" value="ECO:0007669"/>
    <property type="project" value="TreeGrafter"/>
</dbReference>
<evidence type="ECO:0000256" key="3">
    <source>
        <dbReference type="ARBA" id="ARBA00022723"/>
    </source>
</evidence>
<dbReference type="GO" id="GO:0006360">
    <property type="term" value="P:transcription by RNA polymerase I"/>
    <property type="evidence" value="ECO:0007669"/>
    <property type="project" value="TreeGrafter"/>
</dbReference>
<dbReference type="SUPFAM" id="SSF46924">
    <property type="entry name" value="RNA polymerase subunit RPB10"/>
    <property type="match status" value="2"/>
</dbReference>
<reference evidence="8 9" key="1">
    <citation type="journal article" name="Sci. Rep.">
        <title>Genome-scale phylogenetic analyses confirm Olpidium as the closest living zoosporic fungus to the non-flagellated, terrestrial fungi.</title>
        <authorList>
            <person name="Chang Y."/>
            <person name="Rochon D."/>
            <person name="Sekimoto S."/>
            <person name="Wang Y."/>
            <person name="Chovatia M."/>
            <person name="Sandor L."/>
            <person name="Salamov A."/>
            <person name="Grigoriev I.V."/>
            <person name="Stajich J.E."/>
            <person name="Spatafora J.W."/>
        </authorList>
    </citation>
    <scope>NUCLEOTIDE SEQUENCE [LARGE SCALE GENOMIC DNA]</scope>
    <source>
        <strain evidence="8">S191</strain>
    </source>
</reference>
<comment type="caution">
    <text evidence="8">The sequence shown here is derived from an EMBL/GenBank/DDBJ whole genome shotgun (WGS) entry which is preliminary data.</text>
</comment>
<dbReference type="GO" id="GO:0005665">
    <property type="term" value="C:RNA polymerase II, core complex"/>
    <property type="evidence" value="ECO:0007669"/>
    <property type="project" value="TreeGrafter"/>
</dbReference>
<dbReference type="Gene3D" id="1.10.10.60">
    <property type="entry name" value="Homeodomain-like"/>
    <property type="match status" value="1"/>
</dbReference>
<dbReference type="InterPro" id="IPR023580">
    <property type="entry name" value="RNA_pol_su_RPB10"/>
</dbReference>
<dbReference type="GO" id="GO:0042797">
    <property type="term" value="P:tRNA transcription by RNA polymerase III"/>
    <property type="evidence" value="ECO:0007669"/>
    <property type="project" value="TreeGrafter"/>
</dbReference>
<evidence type="ECO:0000256" key="1">
    <source>
        <dbReference type="ARBA" id="ARBA00020813"/>
    </source>
</evidence>
<dbReference type="GO" id="GO:0003899">
    <property type="term" value="F:DNA-directed RNA polymerase activity"/>
    <property type="evidence" value="ECO:0007669"/>
    <property type="project" value="InterPro"/>
</dbReference>
<name>A0A8H7ZTS6_9FUNG</name>
<gene>
    <name evidence="8" type="ORF">BJ554DRAFT_115</name>
</gene>
<dbReference type="GO" id="GO:0008270">
    <property type="term" value="F:zinc ion binding"/>
    <property type="evidence" value="ECO:0007669"/>
    <property type="project" value="InterPro"/>
</dbReference>
<dbReference type="InterPro" id="IPR020789">
    <property type="entry name" value="RNA_pol_suN_Zn-BS"/>
</dbReference>
<keyword evidence="2" id="KW-0240">DNA-directed RNA polymerase</keyword>
<evidence type="ECO:0000256" key="2">
    <source>
        <dbReference type="ARBA" id="ARBA00022478"/>
    </source>
</evidence>
<sequence>MLIPVRCFSCGKVSPPGGDDSARDRKRRREGRRREGKPGVACGPDFALCAVAVFAGNRGYGKQMGDILVPAAERLHGRPCAFPDNREALDALNLKRYCCRRMVLTHVDLIEKLLHYNRAWLRFGFSLARSSPLFCFAAGFFRFLVSNYCRVLLRDAAVTRILLRNLVPGFSTHGPTAAGFLCRGPPYAASAFFSRTIVAHYSAFERSRFRTMQAAAVGN</sequence>
<dbReference type="PANTHER" id="PTHR23431:SF3">
    <property type="entry name" value="DNA-DIRECTED RNA POLYMERASES I, II, AND III SUBUNIT RPABC5"/>
    <property type="match status" value="1"/>
</dbReference>
<feature type="region of interest" description="Disordered" evidence="7">
    <location>
        <begin position="14"/>
        <end position="38"/>
    </location>
</feature>